<dbReference type="Gene3D" id="3.40.50.2000">
    <property type="entry name" value="Glycogen Phosphorylase B"/>
    <property type="match status" value="1"/>
</dbReference>
<evidence type="ECO:0000313" key="3">
    <source>
        <dbReference type="Proteomes" id="UP000376575"/>
    </source>
</evidence>
<organism evidence="2 3">
    <name type="scientific">Microcystis aeruginosa NIES-4325</name>
    <dbReference type="NCBI Taxonomy" id="2569534"/>
    <lineage>
        <taxon>Bacteria</taxon>
        <taxon>Bacillati</taxon>
        <taxon>Cyanobacteriota</taxon>
        <taxon>Cyanophyceae</taxon>
        <taxon>Oscillatoriophycideae</taxon>
        <taxon>Chroococcales</taxon>
        <taxon>Microcystaceae</taxon>
        <taxon>Microcystis</taxon>
    </lineage>
</organism>
<protein>
    <recommendedName>
        <fullName evidence="1">Glycosyl transferase family 1 domain-containing protein</fullName>
    </recommendedName>
</protein>
<evidence type="ECO:0000259" key="1">
    <source>
        <dbReference type="Pfam" id="PF00534"/>
    </source>
</evidence>
<dbReference type="Proteomes" id="UP000376575">
    <property type="component" value="Unassembled WGS sequence"/>
</dbReference>
<feature type="domain" description="Glycosyl transferase family 1" evidence="1">
    <location>
        <begin position="178"/>
        <end position="275"/>
    </location>
</feature>
<dbReference type="SUPFAM" id="SSF53756">
    <property type="entry name" value="UDP-Glycosyltransferase/glycogen phosphorylase"/>
    <property type="match status" value="1"/>
</dbReference>
<comment type="caution">
    <text evidence="2">The sequence shown here is derived from an EMBL/GenBank/DDBJ whole genome shotgun (WGS) entry which is preliminary data.</text>
</comment>
<dbReference type="EMBL" id="BJKP01000042">
    <property type="protein sequence ID" value="GEA28679.1"/>
    <property type="molecule type" value="Genomic_DNA"/>
</dbReference>
<dbReference type="AlphaFoldDB" id="A0A5J4FCD5"/>
<dbReference type="Pfam" id="PF00534">
    <property type="entry name" value="Glycos_transf_1"/>
    <property type="match status" value="1"/>
</dbReference>
<proteinExistence type="predicted"/>
<gene>
    <name evidence="2" type="ORF">MiAbW_03257</name>
</gene>
<accession>A0A5J4FCD5</accession>
<name>A0A5J4FCD5_MICAE</name>
<reference evidence="2 3" key="1">
    <citation type="journal article" date="2019" name="FEMS Microbiol. Lett.">
        <title>A novel salt-tolerant genotype illuminates the sucrose gene evolution in freshwater bloom-forming cyanobacterium Microcystis aeruginosa.</title>
        <authorList>
            <person name="Tanabe Y."/>
            <person name="Yamaguchi H."/>
            <person name="Sano T."/>
            <person name="Kawachi M."/>
        </authorList>
    </citation>
    <scope>NUCLEOTIDE SEQUENCE [LARGE SCALE GENOMIC DNA]</scope>
    <source>
        <strain evidence="2 3">NIES-4325</strain>
    </source>
</reference>
<evidence type="ECO:0000313" key="2">
    <source>
        <dbReference type="EMBL" id="GEA28679.1"/>
    </source>
</evidence>
<sequence>MEQSNQAPCQVKVSGTVVINNTKSYDYLRTKTSIIPMRNLYFLLPGTTSPFGGGGLWAEMKTVNLASQICSAQIVTYRQKELNYLFLEDILAKISSDDSIFLVSWGFDVPKLVTKLRSHNIIYHAHSTGYGFRLPPGIPIITVSRNTMGYWGEKAPNALIYYLPNQIGSEFLNLGLERDIDVLVQGRKSSKYLLNRLVPALRTHCRVKVLDGYVEDLVGLFNRSRVYLYDSAEYWAVNGLTEGFGLPPLEALACGCTVFSSVNSALADYLDPGFNCQKIGAYSTQYDLERILNYARNFPVNSLPANFIDDYHPEKLLPRFETILREINDFFDIKKRYPADIEGLEPLRLKKLWMQSSLAKLKKKLFK</sequence>
<dbReference type="GO" id="GO:0016757">
    <property type="term" value="F:glycosyltransferase activity"/>
    <property type="evidence" value="ECO:0007669"/>
    <property type="project" value="InterPro"/>
</dbReference>
<dbReference type="InterPro" id="IPR001296">
    <property type="entry name" value="Glyco_trans_1"/>
</dbReference>